<feature type="domain" description="Trafficking protein particle complex subunit 13 N-terminal" evidence="1">
    <location>
        <begin position="10"/>
        <end position="201"/>
    </location>
</feature>
<proteinExistence type="predicted"/>
<dbReference type="InterPro" id="IPR010378">
    <property type="entry name" value="TRAPPC13"/>
</dbReference>
<dbReference type="InterPro" id="IPR055429">
    <property type="entry name" value="TRAPPC13_M"/>
</dbReference>
<dbReference type="Proteomes" id="UP001214628">
    <property type="component" value="Chromosome 1"/>
</dbReference>
<dbReference type="AlphaFoldDB" id="A0AAF0F8J5"/>
<sequence>MAAETNGAPLTVKVMRISAPLFAKQSAPYFEDGLQEAGYTAGKPFFDPSIWQDVSESFGSAQSVQPTLVDAMARDASLSEIVTLPPSFGAVAMGEIFSVLICVLNESDRRIDGVHLQVDMQSNANDPSLMKEFNLARAPASEKSEHGSIALCALESHARISAVARHEIRSATPHSIVCRVRYTDESETKEAWMSKVYKFNVHPSPIQVHTTVHGSRAGALDFSLKNRERTFVQVQVQNVSTKPIVIENFATGDLWECELIEQPDTDCSTKHLLPNDVMQFLLILTPSDPDTTRLRTLEQLEAAPLDHREVAVVHTLGSLGIDWRIPNGEKGSWRSSAIMKRTKRAASVLCDGFAGTPRLVTQYAYQKPEKALMLSACLIEMRIIIDDLNTLREAGRDTSWQKHIVLEAIPETWTEMSLLGPQRIQIIPNETFTIQVTPLHDGIVRAGGMVLKLCASEDKGHFHESRVLKKWQCLFELLAEKTIL</sequence>
<protein>
    <submittedName>
        <fullName evidence="3">Uncharacterized protein</fullName>
    </submittedName>
</protein>
<dbReference type="EMBL" id="CP118375">
    <property type="protein sequence ID" value="WFD42800.1"/>
    <property type="molecule type" value="Genomic_DNA"/>
</dbReference>
<dbReference type="GO" id="GO:1990072">
    <property type="term" value="C:TRAPPIII protein complex"/>
    <property type="evidence" value="ECO:0007669"/>
    <property type="project" value="TreeGrafter"/>
</dbReference>
<feature type="domain" description="Trafficking protein particle complex subunit 13 middle" evidence="2">
    <location>
        <begin position="207"/>
        <end position="340"/>
    </location>
</feature>
<dbReference type="Pfam" id="PF23647">
    <property type="entry name" value="TRAPPC13_M"/>
    <property type="match status" value="1"/>
</dbReference>
<gene>
    <name evidence="3" type="ORF">MPSI1_001450</name>
</gene>
<name>A0AAF0F8J5_9BASI</name>
<dbReference type="PANTHER" id="PTHR13134">
    <property type="entry name" value="TRAFFICKING PROTEIN PARTICLE COMPLEX SUBUNIT 13"/>
    <property type="match status" value="1"/>
</dbReference>
<reference evidence="3" key="1">
    <citation type="submission" date="2023-02" db="EMBL/GenBank/DDBJ databases">
        <title>Mating type loci evolution in Malassezia.</title>
        <authorList>
            <person name="Coelho M.A."/>
        </authorList>
    </citation>
    <scope>NUCLEOTIDE SEQUENCE</scope>
    <source>
        <strain evidence="3">CBS 14136</strain>
    </source>
</reference>
<keyword evidence="4" id="KW-1185">Reference proteome</keyword>
<dbReference type="InterPro" id="IPR055427">
    <property type="entry name" value="TRAPPC13_N"/>
</dbReference>
<evidence type="ECO:0000313" key="4">
    <source>
        <dbReference type="Proteomes" id="UP001214628"/>
    </source>
</evidence>
<evidence type="ECO:0000313" key="3">
    <source>
        <dbReference type="EMBL" id="WFD42800.1"/>
    </source>
</evidence>
<evidence type="ECO:0000259" key="1">
    <source>
        <dbReference type="Pfam" id="PF06159"/>
    </source>
</evidence>
<accession>A0AAF0F8J5</accession>
<dbReference type="Pfam" id="PF06159">
    <property type="entry name" value="TRAPPC13_N"/>
    <property type="match status" value="1"/>
</dbReference>
<evidence type="ECO:0000259" key="2">
    <source>
        <dbReference type="Pfam" id="PF23647"/>
    </source>
</evidence>
<organism evidence="3 4">
    <name type="scientific">Malassezia psittaci</name>
    <dbReference type="NCBI Taxonomy" id="1821823"/>
    <lineage>
        <taxon>Eukaryota</taxon>
        <taxon>Fungi</taxon>
        <taxon>Dikarya</taxon>
        <taxon>Basidiomycota</taxon>
        <taxon>Ustilaginomycotina</taxon>
        <taxon>Malasseziomycetes</taxon>
        <taxon>Malasseziales</taxon>
        <taxon>Malasseziaceae</taxon>
        <taxon>Malassezia</taxon>
    </lineage>
</organism>
<dbReference type="PANTHER" id="PTHR13134:SF3">
    <property type="entry name" value="TRAFFICKING PROTEIN PARTICLE COMPLEX SUBUNIT 13"/>
    <property type="match status" value="1"/>
</dbReference>